<dbReference type="Pfam" id="PF00249">
    <property type="entry name" value="Myb_DNA-binding"/>
    <property type="match status" value="1"/>
</dbReference>
<sequence length="681" mass="76487">MESSQNPSLKHPVPADESQLDLYTIPTHSSWFSWDDVHETEKLHLRDFFDGSSITRTPKIYKEYRDFIISKYREDPSRRLTFSEVRKSLVGDIGLLHKVFLFLEKWGLINFGAPASEEDLGEEESQGRWRVRVEEGAPNGVRVVAVPNSLKPVTVPPSGSDNGGEVVENGFKLAPLASYRDVYSEQKETLCMNCKDRCESGHYECKKRECWAAICFVDHKEGSIWLNDDDKQQRESKTTTKTTIKALIAGEIEHFRGQYMPNPLLFLSHRLYSIRLCEMEGVLCLTEIPYSYSSVDMDAELQEIFSLVYAREMYLQEGSFIICVKCFKNGNYGENRSVDDFKFIDCTPDSGNHAAVWTEAETLLLLESVLKHGDDWDLVAKNVKTKSKVDCISKLIQLPFGDLMLGSTHRSGRLWDNDGNLSSVKQGQIASPESHSQENIRTEDQFHGVKNESKQNGDTENQVPPLKRACTTSPSDTGSSLMKQVALISSMVDPDIAASAAEAAVTALCDENQCTREIFDGDGYGDGDEDEELGSSPQNNKKQRVLQVDGSEIEERSTELDSQATSSEKNAIPLTFRMRAATATALGAAAARAKLLADQEDREIECLVATIVETQLKKLQRKIKHFDDLELIMEKEYAQLEDIKESMIVERMNVLHRVFNAGASRWKDQTSVKPPQTGSVL</sequence>
<dbReference type="Pfam" id="PF04433">
    <property type="entry name" value="SWIRM"/>
    <property type="match status" value="1"/>
</dbReference>
<reference evidence="10 11" key="1">
    <citation type="journal article" date="2018" name="Proc. Natl. Acad. Sci. U.S.A.">
        <title>Draft genome sequence of Camellia sinensis var. sinensis provides insights into the evolution of the tea genome and tea quality.</title>
        <authorList>
            <person name="Wei C."/>
            <person name="Yang H."/>
            <person name="Wang S."/>
            <person name="Zhao J."/>
            <person name="Liu C."/>
            <person name="Gao L."/>
            <person name="Xia E."/>
            <person name="Lu Y."/>
            <person name="Tai Y."/>
            <person name="She G."/>
            <person name="Sun J."/>
            <person name="Cao H."/>
            <person name="Tong W."/>
            <person name="Gao Q."/>
            <person name="Li Y."/>
            <person name="Deng W."/>
            <person name="Jiang X."/>
            <person name="Wang W."/>
            <person name="Chen Q."/>
            <person name="Zhang S."/>
            <person name="Li H."/>
            <person name="Wu J."/>
            <person name="Wang P."/>
            <person name="Li P."/>
            <person name="Shi C."/>
            <person name="Zheng F."/>
            <person name="Jian J."/>
            <person name="Huang B."/>
            <person name="Shan D."/>
            <person name="Shi M."/>
            <person name="Fang C."/>
            <person name="Yue Y."/>
            <person name="Li F."/>
            <person name="Li D."/>
            <person name="Wei S."/>
            <person name="Han B."/>
            <person name="Jiang C."/>
            <person name="Yin Y."/>
            <person name="Xia T."/>
            <person name="Zhang Z."/>
            <person name="Bennetzen J.L."/>
            <person name="Zhao S."/>
            <person name="Wan X."/>
        </authorList>
    </citation>
    <scope>NUCLEOTIDE SEQUENCE [LARGE SCALE GENOMIC DNA]</scope>
    <source>
        <strain evidence="11">cv. Shuchazao</strain>
        <tissue evidence="10">Leaf</tissue>
    </source>
</reference>
<keyword evidence="3" id="KW-0238">DNA-binding</keyword>
<evidence type="ECO:0000256" key="1">
    <source>
        <dbReference type="ARBA" id="ARBA00022473"/>
    </source>
</evidence>
<dbReference type="FunFam" id="1.10.10.10:FF:000020">
    <property type="entry name" value="SWI/SNF complex subunit SMARCC2 isoform c"/>
    <property type="match status" value="1"/>
</dbReference>
<dbReference type="InterPro" id="IPR036388">
    <property type="entry name" value="WH-like_DNA-bd_sf"/>
</dbReference>
<feature type="compositionally biased region" description="Polar residues" evidence="6">
    <location>
        <begin position="419"/>
        <end position="434"/>
    </location>
</feature>
<keyword evidence="11" id="KW-1185">Reference proteome</keyword>
<dbReference type="PROSITE" id="PS51293">
    <property type="entry name" value="SANT"/>
    <property type="match status" value="1"/>
</dbReference>
<dbReference type="PANTHER" id="PTHR12802:SF140">
    <property type="entry name" value="SWI_SNF COMPLEX SUBUNIT SWI3A"/>
    <property type="match status" value="1"/>
</dbReference>
<dbReference type="EMBL" id="SDRB02013448">
    <property type="protein sequence ID" value="THF94865.1"/>
    <property type="molecule type" value="Genomic_DNA"/>
</dbReference>
<dbReference type="PROSITE" id="PS50090">
    <property type="entry name" value="MYB_LIKE"/>
    <property type="match status" value="1"/>
</dbReference>
<proteinExistence type="predicted"/>
<keyword evidence="5" id="KW-0539">Nucleus</keyword>
<feature type="compositionally biased region" description="Polar residues" evidence="6">
    <location>
        <begin position="470"/>
        <end position="479"/>
    </location>
</feature>
<feature type="compositionally biased region" description="Basic and acidic residues" evidence="6">
    <location>
        <begin position="435"/>
        <end position="457"/>
    </location>
</feature>
<evidence type="ECO:0000313" key="11">
    <source>
        <dbReference type="Proteomes" id="UP000306102"/>
    </source>
</evidence>
<dbReference type="InterPro" id="IPR009057">
    <property type="entry name" value="Homeodomain-like_sf"/>
</dbReference>
<evidence type="ECO:0008006" key="12">
    <source>
        <dbReference type="Google" id="ProtNLM"/>
    </source>
</evidence>
<evidence type="ECO:0000256" key="6">
    <source>
        <dbReference type="SAM" id="MobiDB-lite"/>
    </source>
</evidence>
<dbReference type="GO" id="GO:0005634">
    <property type="term" value="C:nucleus"/>
    <property type="evidence" value="ECO:0007669"/>
    <property type="project" value="UniProtKB-ARBA"/>
</dbReference>
<evidence type="ECO:0000259" key="8">
    <source>
        <dbReference type="PROSITE" id="PS50934"/>
    </source>
</evidence>
<dbReference type="PANTHER" id="PTHR12802">
    <property type="entry name" value="SWI/SNF COMPLEX-RELATED"/>
    <property type="match status" value="1"/>
</dbReference>
<dbReference type="InterPro" id="IPR032451">
    <property type="entry name" value="SMARCC_C"/>
</dbReference>
<feature type="domain" description="SANT" evidence="9">
    <location>
        <begin position="352"/>
        <end position="403"/>
    </location>
</feature>
<feature type="domain" description="SWIRM" evidence="8">
    <location>
        <begin position="23"/>
        <end position="120"/>
    </location>
</feature>
<evidence type="ECO:0000256" key="5">
    <source>
        <dbReference type="ARBA" id="ARBA00023242"/>
    </source>
</evidence>
<protein>
    <recommendedName>
        <fullName evidence="12">SWIRM domain-containing protein</fullName>
    </recommendedName>
</protein>
<dbReference type="GO" id="GO:0003677">
    <property type="term" value="F:DNA binding"/>
    <property type="evidence" value="ECO:0007669"/>
    <property type="project" value="UniProtKB-KW"/>
</dbReference>
<feature type="domain" description="Myb-like" evidence="7">
    <location>
        <begin position="357"/>
        <end position="391"/>
    </location>
</feature>
<feature type="region of interest" description="Disordered" evidence="6">
    <location>
        <begin position="416"/>
        <end position="479"/>
    </location>
</feature>
<evidence type="ECO:0000256" key="4">
    <source>
        <dbReference type="ARBA" id="ARBA00023163"/>
    </source>
</evidence>
<evidence type="ECO:0000256" key="2">
    <source>
        <dbReference type="ARBA" id="ARBA00023015"/>
    </source>
</evidence>
<dbReference type="InterPro" id="IPR001005">
    <property type="entry name" value="SANT/Myb"/>
</dbReference>
<dbReference type="PROSITE" id="PS50934">
    <property type="entry name" value="SWIRM"/>
    <property type="match status" value="1"/>
</dbReference>
<keyword evidence="4" id="KW-0804">Transcription</keyword>
<feature type="compositionally biased region" description="Acidic residues" evidence="6">
    <location>
        <begin position="523"/>
        <end position="533"/>
    </location>
</feature>
<evidence type="ECO:0000259" key="9">
    <source>
        <dbReference type="PROSITE" id="PS51293"/>
    </source>
</evidence>
<dbReference type="Gene3D" id="1.10.10.60">
    <property type="entry name" value="Homeodomain-like"/>
    <property type="match status" value="1"/>
</dbReference>
<organism evidence="10 11">
    <name type="scientific">Camellia sinensis var. sinensis</name>
    <name type="common">China tea</name>
    <dbReference type="NCBI Taxonomy" id="542762"/>
    <lineage>
        <taxon>Eukaryota</taxon>
        <taxon>Viridiplantae</taxon>
        <taxon>Streptophyta</taxon>
        <taxon>Embryophyta</taxon>
        <taxon>Tracheophyta</taxon>
        <taxon>Spermatophyta</taxon>
        <taxon>Magnoliopsida</taxon>
        <taxon>eudicotyledons</taxon>
        <taxon>Gunneridae</taxon>
        <taxon>Pentapetalae</taxon>
        <taxon>asterids</taxon>
        <taxon>Ericales</taxon>
        <taxon>Theaceae</taxon>
        <taxon>Camellia</taxon>
    </lineage>
</organism>
<evidence type="ECO:0000259" key="7">
    <source>
        <dbReference type="PROSITE" id="PS50090"/>
    </source>
</evidence>
<feature type="region of interest" description="Disordered" evidence="6">
    <location>
        <begin position="519"/>
        <end position="566"/>
    </location>
</feature>
<dbReference type="Gene3D" id="1.10.10.10">
    <property type="entry name" value="Winged helix-like DNA-binding domain superfamily/Winged helix DNA-binding domain"/>
    <property type="match status" value="1"/>
</dbReference>
<gene>
    <name evidence="10" type="ORF">TEA_007074</name>
</gene>
<keyword evidence="2" id="KW-0805">Transcription regulation</keyword>
<accession>A0A4S4D1A9</accession>
<keyword evidence="1" id="KW-0217">Developmental protein</keyword>
<name>A0A4S4D1A9_CAMSN</name>
<dbReference type="InterPro" id="IPR017884">
    <property type="entry name" value="SANT_dom"/>
</dbReference>
<dbReference type="Proteomes" id="UP000306102">
    <property type="component" value="Unassembled WGS sequence"/>
</dbReference>
<comment type="caution">
    <text evidence="10">The sequence shown here is derived from an EMBL/GenBank/DDBJ whole genome shotgun (WGS) entry which is preliminary data.</text>
</comment>
<dbReference type="CDD" id="cd00167">
    <property type="entry name" value="SANT"/>
    <property type="match status" value="1"/>
</dbReference>
<dbReference type="AlphaFoldDB" id="A0A4S4D1A9"/>
<evidence type="ECO:0000313" key="10">
    <source>
        <dbReference type="EMBL" id="THF94865.1"/>
    </source>
</evidence>
<dbReference type="Pfam" id="PF16495">
    <property type="entry name" value="SWIRM-assoc_1"/>
    <property type="match status" value="1"/>
</dbReference>
<dbReference type="STRING" id="542762.A0A4S4D1A9"/>
<dbReference type="InterPro" id="IPR007526">
    <property type="entry name" value="SWIRM"/>
</dbReference>
<dbReference type="SMART" id="SM00717">
    <property type="entry name" value="SANT"/>
    <property type="match status" value="1"/>
</dbReference>
<evidence type="ECO:0000256" key="3">
    <source>
        <dbReference type="ARBA" id="ARBA00023125"/>
    </source>
</evidence>
<dbReference type="SUPFAM" id="SSF46689">
    <property type="entry name" value="Homeodomain-like"/>
    <property type="match status" value="2"/>
</dbReference>